<accession>A0A248TJJ2</accession>
<dbReference type="SUPFAM" id="SSF48498">
    <property type="entry name" value="Tetracyclin repressor-like, C-terminal domain"/>
    <property type="match status" value="1"/>
</dbReference>
<dbReference type="RefSeq" id="WP_095371956.1">
    <property type="nucleotide sequence ID" value="NZ_CP022983.1"/>
</dbReference>
<evidence type="ECO:0000259" key="3">
    <source>
        <dbReference type="PROSITE" id="PS50977"/>
    </source>
</evidence>
<dbReference type="OrthoDB" id="6430772at2"/>
<dbReference type="InterPro" id="IPR032551">
    <property type="entry name" value="BscR_C"/>
</dbReference>
<dbReference type="InterPro" id="IPR009057">
    <property type="entry name" value="Homeodomain-like_sf"/>
</dbReference>
<dbReference type="PROSITE" id="PS50977">
    <property type="entry name" value="HTH_TETR_2"/>
    <property type="match status" value="1"/>
</dbReference>
<protein>
    <submittedName>
        <fullName evidence="4">TetR family transcriptional regulator</fullName>
    </submittedName>
</protein>
<keyword evidence="1 2" id="KW-0238">DNA-binding</keyword>
<dbReference type="InterPro" id="IPR036271">
    <property type="entry name" value="Tet_transcr_reg_TetR-rel_C_sf"/>
</dbReference>
<dbReference type="InterPro" id="IPR001647">
    <property type="entry name" value="HTH_TetR"/>
</dbReference>
<dbReference type="GO" id="GO:0000976">
    <property type="term" value="F:transcription cis-regulatory region binding"/>
    <property type="evidence" value="ECO:0007669"/>
    <property type="project" value="TreeGrafter"/>
</dbReference>
<dbReference type="AlphaFoldDB" id="A0A248TJJ2"/>
<evidence type="ECO:0000313" key="4">
    <source>
        <dbReference type="EMBL" id="ASV68386.1"/>
    </source>
</evidence>
<organism evidence="4 5">
    <name type="scientific">Cytobacillus kochii</name>
    <dbReference type="NCBI Taxonomy" id="859143"/>
    <lineage>
        <taxon>Bacteria</taxon>
        <taxon>Bacillati</taxon>
        <taxon>Bacillota</taxon>
        <taxon>Bacilli</taxon>
        <taxon>Bacillales</taxon>
        <taxon>Bacillaceae</taxon>
        <taxon>Cytobacillus</taxon>
    </lineage>
</organism>
<sequence length="191" mass="21586">MTDAKKSKRQDILDAAIVLFAERGYNGTTVPMIADAAKVGAGTIYRYFDHKENLVNVLFQEKLNALFEQLLKDYPTDASIREQFHHIFESIHHFAMGDTHALHFIDSHCNEMFLTEESQELFDSFIEYISNVVRVGQERGEIIVLQTEALIGVVYGAIVQILKMVRAGTIDGSSPLMDNLEECCWNAIKAN</sequence>
<keyword evidence="5" id="KW-1185">Reference proteome</keyword>
<reference evidence="4 5" key="1">
    <citation type="submission" date="2017-08" db="EMBL/GenBank/DDBJ databases">
        <title>Complete Genome Sequence of Bacillus kochii Oregon-R-modENCODE STRAIN BDGP4, isolated from Drosophila melanogaster gut.</title>
        <authorList>
            <person name="Wan K.H."/>
            <person name="Yu C."/>
            <person name="Park S."/>
            <person name="Hammonds A.S."/>
            <person name="Booth B.W."/>
            <person name="Celniker S.E."/>
        </authorList>
    </citation>
    <scope>NUCLEOTIDE SEQUENCE [LARGE SCALE GENOMIC DNA]</scope>
    <source>
        <strain evidence="4 5">BDGP4</strain>
    </source>
</reference>
<dbReference type="Pfam" id="PF00440">
    <property type="entry name" value="TetR_N"/>
    <property type="match status" value="1"/>
</dbReference>
<name>A0A248TJJ2_9BACI</name>
<evidence type="ECO:0000313" key="5">
    <source>
        <dbReference type="Proteomes" id="UP000215137"/>
    </source>
</evidence>
<dbReference type="EMBL" id="CP022983">
    <property type="protein sequence ID" value="ASV68386.1"/>
    <property type="molecule type" value="Genomic_DNA"/>
</dbReference>
<dbReference type="InterPro" id="IPR050109">
    <property type="entry name" value="HTH-type_TetR-like_transc_reg"/>
</dbReference>
<evidence type="ECO:0000256" key="2">
    <source>
        <dbReference type="PROSITE-ProRule" id="PRU00335"/>
    </source>
</evidence>
<dbReference type="SUPFAM" id="SSF46689">
    <property type="entry name" value="Homeodomain-like"/>
    <property type="match status" value="1"/>
</dbReference>
<feature type="domain" description="HTH tetR-type" evidence="3">
    <location>
        <begin position="6"/>
        <end position="66"/>
    </location>
</feature>
<dbReference type="KEGG" id="bko:CKF48_14250"/>
<evidence type="ECO:0000256" key="1">
    <source>
        <dbReference type="ARBA" id="ARBA00023125"/>
    </source>
</evidence>
<dbReference type="PANTHER" id="PTHR30055">
    <property type="entry name" value="HTH-TYPE TRANSCRIPTIONAL REGULATOR RUTR"/>
    <property type="match status" value="1"/>
</dbReference>
<dbReference type="GO" id="GO:0003700">
    <property type="term" value="F:DNA-binding transcription factor activity"/>
    <property type="evidence" value="ECO:0007669"/>
    <property type="project" value="TreeGrafter"/>
</dbReference>
<dbReference type="PANTHER" id="PTHR30055:SF207">
    <property type="entry name" value="HTH-TYPE TRANSCRIPTIONAL REPRESSOR FATR"/>
    <property type="match status" value="1"/>
</dbReference>
<feature type="DNA-binding region" description="H-T-H motif" evidence="2">
    <location>
        <begin position="29"/>
        <end position="48"/>
    </location>
</feature>
<dbReference type="Gene3D" id="1.10.357.10">
    <property type="entry name" value="Tetracycline Repressor, domain 2"/>
    <property type="match status" value="1"/>
</dbReference>
<dbReference type="Pfam" id="PF16295">
    <property type="entry name" value="TetR_C_10"/>
    <property type="match status" value="1"/>
</dbReference>
<dbReference type="PRINTS" id="PR00455">
    <property type="entry name" value="HTHTETR"/>
</dbReference>
<gene>
    <name evidence="4" type="ORF">CKF48_14250</name>
</gene>
<dbReference type="Proteomes" id="UP000215137">
    <property type="component" value="Chromosome"/>
</dbReference>
<proteinExistence type="predicted"/>